<dbReference type="AlphaFoldDB" id="A0A6A6HVZ6"/>
<dbReference type="Proteomes" id="UP000800094">
    <property type="component" value="Unassembled WGS sequence"/>
</dbReference>
<reference evidence="2" key="1">
    <citation type="journal article" date="2020" name="Stud. Mycol.">
        <title>101 Dothideomycetes genomes: a test case for predicting lifestyles and emergence of pathogens.</title>
        <authorList>
            <person name="Haridas S."/>
            <person name="Albert R."/>
            <person name="Binder M."/>
            <person name="Bloem J."/>
            <person name="Labutti K."/>
            <person name="Salamov A."/>
            <person name="Andreopoulos B."/>
            <person name="Baker S."/>
            <person name="Barry K."/>
            <person name="Bills G."/>
            <person name="Bluhm B."/>
            <person name="Cannon C."/>
            <person name="Castanera R."/>
            <person name="Culley D."/>
            <person name="Daum C."/>
            <person name="Ezra D."/>
            <person name="Gonzalez J."/>
            <person name="Henrissat B."/>
            <person name="Kuo A."/>
            <person name="Liang C."/>
            <person name="Lipzen A."/>
            <person name="Lutzoni F."/>
            <person name="Magnuson J."/>
            <person name="Mondo S."/>
            <person name="Nolan M."/>
            <person name="Ohm R."/>
            <person name="Pangilinan J."/>
            <person name="Park H.-J."/>
            <person name="Ramirez L."/>
            <person name="Alfaro M."/>
            <person name="Sun H."/>
            <person name="Tritt A."/>
            <person name="Yoshinaga Y."/>
            <person name="Zwiers L.-H."/>
            <person name="Turgeon B."/>
            <person name="Goodwin S."/>
            <person name="Spatafora J."/>
            <person name="Crous P."/>
            <person name="Grigoriev I."/>
        </authorList>
    </citation>
    <scope>NUCLEOTIDE SEQUENCE</scope>
    <source>
        <strain evidence="2">CBS 122368</strain>
    </source>
</reference>
<evidence type="ECO:0000313" key="3">
    <source>
        <dbReference type="Proteomes" id="UP000800094"/>
    </source>
</evidence>
<keyword evidence="1" id="KW-1133">Transmembrane helix</keyword>
<gene>
    <name evidence="2" type="ORF">BU26DRAFT_555788</name>
</gene>
<protein>
    <submittedName>
        <fullName evidence="2">Uncharacterized protein</fullName>
    </submittedName>
</protein>
<organism evidence="2 3">
    <name type="scientific">Trematosphaeria pertusa</name>
    <dbReference type="NCBI Taxonomy" id="390896"/>
    <lineage>
        <taxon>Eukaryota</taxon>
        <taxon>Fungi</taxon>
        <taxon>Dikarya</taxon>
        <taxon>Ascomycota</taxon>
        <taxon>Pezizomycotina</taxon>
        <taxon>Dothideomycetes</taxon>
        <taxon>Pleosporomycetidae</taxon>
        <taxon>Pleosporales</taxon>
        <taxon>Massarineae</taxon>
        <taxon>Trematosphaeriaceae</taxon>
        <taxon>Trematosphaeria</taxon>
    </lineage>
</organism>
<keyword evidence="1" id="KW-0472">Membrane</keyword>
<keyword evidence="1" id="KW-0812">Transmembrane</keyword>
<dbReference type="RefSeq" id="XP_033677083.1">
    <property type="nucleotide sequence ID" value="XM_033832339.1"/>
</dbReference>
<accession>A0A6A6HVZ6</accession>
<name>A0A6A6HVZ6_9PLEO</name>
<feature type="transmembrane region" description="Helical" evidence="1">
    <location>
        <begin position="464"/>
        <end position="484"/>
    </location>
</feature>
<dbReference type="OrthoDB" id="3231000at2759"/>
<feature type="transmembrane region" description="Helical" evidence="1">
    <location>
        <begin position="496"/>
        <end position="519"/>
    </location>
</feature>
<sequence length="524" mass="58837">MDVFGTVLAFASVVGGLSPTDGWVQILSRGDYFLQVFDIYLAEDTDPKVLIDLNGASNPAETLEAELEKLSPQEPGRYRFYVGENIGYKPSFKEHVSQLLSDRFAEDYHTDVGSPSFARLRSQWNNKTGSLAWLSTSYGMSATTTDHSFRQASSLFFSANLMRFSKSVRVATDAHGRILIFISSLSEMIALADFFRNLPNNAEMPLRPSSEGVYTRLSLFCASLRRTLAADPIRSMTKRLGSQQTTLIQLVLLAFCQCDLEHLSNFLDTVHLFYALFRERVTDPRRTIITNSSLQEIIRDAYFYEQLQDCISDLTSATESLLELLQISLGSQQEFKYLATETRATFADLTKSSTRLSTRLESHLRLFELLRSFNESLSVWLLGLLASVFLPLSLASSLLSMQSRLAHLHFLLYDFCGIIVLLGTIVLIIVVLLKVYARLAEQLVRSKSNTAFRMWIYPFIRWNIWLWSFVAWGLLVSSFLVGMVKDVGLGLRILGYGAAVIGGLLVVVAVAAVAMWKFITGITQ</sequence>
<feature type="transmembrane region" description="Helical" evidence="1">
    <location>
        <begin position="411"/>
        <end position="437"/>
    </location>
</feature>
<proteinExistence type="predicted"/>
<feature type="transmembrane region" description="Helical" evidence="1">
    <location>
        <begin position="377"/>
        <end position="399"/>
    </location>
</feature>
<dbReference type="EMBL" id="ML987209">
    <property type="protein sequence ID" value="KAF2242079.1"/>
    <property type="molecule type" value="Genomic_DNA"/>
</dbReference>
<evidence type="ECO:0000256" key="1">
    <source>
        <dbReference type="SAM" id="Phobius"/>
    </source>
</evidence>
<dbReference type="GeneID" id="54585669"/>
<evidence type="ECO:0000313" key="2">
    <source>
        <dbReference type="EMBL" id="KAF2242079.1"/>
    </source>
</evidence>
<keyword evidence="3" id="KW-1185">Reference proteome</keyword>